<evidence type="ECO:0000313" key="2">
    <source>
        <dbReference type="EMBL" id="MBB4845222.1"/>
    </source>
</evidence>
<comment type="caution">
    <text evidence="2">The sequence shown here is derived from an EMBL/GenBank/DDBJ whole genome shotgun (WGS) entry which is preliminary data.</text>
</comment>
<proteinExistence type="predicted"/>
<sequence>MKGILGPLLALIGGAMALYFGLILLYAFWPLVVLAAGLTITHSPKAMGLAWSHWEWLAVLGAVWLQVRVSKSLGRGNSAG</sequence>
<keyword evidence="1" id="KW-0812">Transmembrane</keyword>
<organism evidence="2 3">
    <name type="scientific">Roseateles oligotrophus</name>
    <dbReference type="NCBI Taxonomy" id="1769250"/>
    <lineage>
        <taxon>Bacteria</taxon>
        <taxon>Pseudomonadati</taxon>
        <taxon>Pseudomonadota</taxon>
        <taxon>Betaproteobacteria</taxon>
        <taxon>Burkholderiales</taxon>
        <taxon>Sphaerotilaceae</taxon>
        <taxon>Roseateles</taxon>
    </lineage>
</organism>
<name>A0A840LF04_9BURK</name>
<reference evidence="2 3" key="1">
    <citation type="submission" date="2020-08" db="EMBL/GenBank/DDBJ databases">
        <title>Functional genomics of gut bacteria from endangered species of beetles.</title>
        <authorList>
            <person name="Carlos-Shanley C."/>
        </authorList>
    </citation>
    <scope>NUCLEOTIDE SEQUENCE [LARGE SCALE GENOMIC DNA]</scope>
    <source>
        <strain evidence="2 3">S00239</strain>
    </source>
</reference>
<evidence type="ECO:0000313" key="3">
    <source>
        <dbReference type="Proteomes" id="UP000562027"/>
    </source>
</evidence>
<protein>
    <submittedName>
        <fullName evidence="2">Uncharacterized protein</fullName>
    </submittedName>
</protein>
<evidence type="ECO:0000256" key="1">
    <source>
        <dbReference type="SAM" id="Phobius"/>
    </source>
</evidence>
<gene>
    <name evidence="2" type="ORF">HNP55_003769</name>
</gene>
<keyword evidence="1" id="KW-0472">Membrane</keyword>
<accession>A0A840LF04</accession>
<feature type="transmembrane region" description="Helical" evidence="1">
    <location>
        <begin position="7"/>
        <end position="29"/>
    </location>
</feature>
<keyword evidence="3" id="KW-1185">Reference proteome</keyword>
<keyword evidence="1" id="KW-1133">Transmembrane helix</keyword>
<dbReference type="Proteomes" id="UP000562027">
    <property type="component" value="Unassembled WGS sequence"/>
</dbReference>
<dbReference type="RefSeq" id="WP_184302889.1">
    <property type="nucleotide sequence ID" value="NZ_JACHLP010000008.1"/>
</dbReference>
<dbReference type="EMBL" id="JACHLP010000008">
    <property type="protein sequence ID" value="MBB4845222.1"/>
    <property type="molecule type" value="Genomic_DNA"/>
</dbReference>
<dbReference type="AlphaFoldDB" id="A0A840LF04"/>